<proteinExistence type="predicted"/>
<evidence type="ECO:0000256" key="1">
    <source>
        <dbReference type="SAM" id="MobiDB-lite"/>
    </source>
</evidence>
<accession>M3B3E8</accession>
<dbReference type="OrthoDB" id="3632831at2759"/>
<dbReference type="InterPro" id="IPR001623">
    <property type="entry name" value="DnaJ_domain"/>
</dbReference>
<dbReference type="CDD" id="cd06257">
    <property type="entry name" value="DnaJ"/>
    <property type="match status" value="1"/>
</dbReference>
<organism evidence="2 3">
    <name type="scientific">Pseudocercospora fijiensis (strain CIRAD86)</name>
    <name type="common">Black leaf streak disease fungus</name>
    <name type="synonym">Mycosphaerella fijiensis</name>
    <dbReference type="NCBI Taxonomy" id="383855"/>
    <lineage>
        <taxon>Eukaryota</taxon>
        <taxon>Fungi</taxon>
        <taxon>Dikarya</taxon>
        <taxon>Ascomycota</taxon>
        <taxon>Pezizomycotina</taxon>
        <taxon>Dothideomycetes</taxon>
        <taxon>Dothideomycetidae</taxon>
        <taxon>Mycosphaerellales</taxon>
        <taxon>Mycosphaerellaceae</taxon>
        <taxon>Pseudocercospora</taxon>
    </lineage>
</organism>
<reference evidence="2 3" key="1">
    <citation type="journal article" date="2012" name="PLoS Pathog.">
        <title>Diverse lifestyles and strategies of plant pathogenesis encoded in the genomes of eighteen Dothideomycetes fungi.</title>
        <authorList>
            <person name="Ohm R.A."/>
            <person name="Feau N."/>
            <person name="Henrissat B."/>
            <person name="Schoch C.L."/>
            <person name="Horwitz B.A."/>
            <person name="Barry K.W."/>
            <person name="Condon B.J."/>
            <person name="Copeland A.C."/>
            <person name="Dhillon B."/>
            <person name="Glaser F."/>
            <person name="Hesse C.N."/>
            <person name="Kosti I."/>
            <person name="LaButti K."/>
            <person name="Lindquist E.A."/>
            <person name="Lucas S."/>
            <person name="Salamov A.A."/>
            <person name="Bradshaw R.E."/>
            <person name="Ciuffetti L."/>
            <person name="Hamelin R.C."/>
            <person name="Kema G.H.J."/>
            <person name="Lawrence C."/>
            <person name="Scott J.A."/>
            <person name="Spatafora J.W."/>
            <person name="Turgeon B.G."/>
            <person name="de Wit P.J.G.M."/>
            <person name="Zhong S."/>
            <person name="Goodwin S.B."/>
            <person name="Grigoriev I.V."/>
        </authorList>
    </citation>
    <scope>NUCLEOTIDE SEQUENCE [LARGE SCALE GENOMIC DNA]</scope>
    <source>
        <strain evidence="2 3">CIRAD86</strain>
    </source>
</reference>
<dbReference type="AlphaFoldDB" id="M3B3E8"/>
<dbReference type="InterPro" id="IPR036869">
    <property type="entry name" value="J_dom_sf"/>
</dbReference>
<evidence type="ECO:0000313" key="2">
    <source>
        <dbReference type="EMBL" id="EME83913.1"/>
    </source>
</evidence>
<dbReference type="RefSeq" id="XP_007924537.1">
    <property type="nucleotide sequence ID" value="XM_007926346.1"/>
</dbReference>
<dbReference type="KEGG" id="pfj:MYCFIDRAFT_172983"/>
<feature type="region of interest" description="Disordered" evidence="1">
    <location>
        <begin position="520"/>
        <end position="539"/>
    </location>
</feature>
<dbReference type="VEuPathDB" id="FungiDB:MYCFIDRAFT_172983"/>
<dbReference type="GeneID" id="19332899"/>
<gene>
    <name evidence="2" type="ORF">MYCFIDRAFT_172983</name>
</gene>
<name>M3B3E8_PSEFD</name>
<dbReference type="SUPFAM" id="SSF46565">
    <property type="entry name" value="Chaperone J-domain"/>
    <property type="match status" value="1"/>
</dbReference>
<dbReference type="HOGENOM" id="CLU_368064_0_0_1"/>
<keyword evidence="3" id="KW-1185">Reference proteome</keyword>
<sequence>MLFQIRDDYFGEKRITTSCYCYEACEECSLTMTCSHMQTELVSPSNAGNSISSSPPLAFFRHHRQHHHHGDNQIGTGLGRAARWLRIRLPEAQIHYLGRCDVESTAPGLEVINSLCNPLRFAWTTTMNSQSGSRGAQSAGPNFYEWTPVSQYHSIANCKKILRSRGIRIPGISRSGAAYLNTVSALLRGNARNKLLRFCNQRGLSVNSASASKPELISTLEHADATPTFERMADLPPEIRLMIFDFHYAPLGDDPRNHRDLRWNSTSPPIPPPLQQACVRLWPACAEPYYQECDLVVEVNCIWDSEPIRFSLSTQAFLSATVAGVFKYIRRVFIVAPALAEEGTRLKTAWRIDLDETDPDQRLVQVGLPWHYMYQSRMLQATSEAVYKALQEKVLGIQKRAGNKTLLKTDVLELKEVFVKLLADHGSHGLHTTGHLARIRTRITGPFSHALLCHLETLPLILLPSQLPLSSGPKTYHTIRNSMLDRHGSKTISDLPITRRPLQLWQLYRYYELNKSPTSDPLSTFKSNPPNHPAKSISSQRAPYETSIMLCLALRVHPDRAPAAHLRELHTSLFQKLFNAYETLSKHFDNGQDHMKMLPSLSRNSSHAKNENLATKRMEKVAESKLKEVVNQTRSGALEISRSMSLLATRFWIARFPGRGGGGGCVPPQIFAGYEVDQADVDVYQTTPREKSGYAEIPPTEVMAMSLRCERALPPVNKAIKSNVSRGGIRYRSSSLPDFDVPSSGIHTFYSDRLTDF</sequence>
<dbReference type="Proteomes" id="UP000016932">
    <property type="component" value="Unassembled WGS sequence"/>
</dbReference>
<feature type="compositionally biased region" description="Polar residues" evidence="1">
    <location>
        <begin position="520"/>
        <end position="529"/>
    </location>
</feature>
<protein>
    <submittedName>
        <fullName evidence="2">Uncharacterized protein</fullName>
    </submittedName>
</protein>
<evidence type="ECO:0000313" key="3">
    <source>
        <dbReference type="Proteomes" id="UP000016932"/>
    </source>
</evidence>
<dbReference type="EMBL" id="KB446557">
    <property type="protein sequence ID" value="EME83913.1"/>
    <property type="molecule type" value="Genomic_DNA"/>
</dbReference>